<dbReference type="EMBL" id="BONQ01000040">
    <property type="protein sequence ID" value="GIG44622.1"/>
    <property type="molecule type" value="Genomic_DNA"/>
</dbReference>
<evidence type="ECO:0000313" key="5">
    <source>
        <dbReference type="EMBL" id="GIG44622.1"/>
    </source>
</evidence>
<keyword evidence="4" id="KW-0812">Transmembrane</keyword>
<dbReference type="Proteomes" id="UP000660611">
    <property type="component" value="Unassembled WGS sequence"/>
</dbReference>
<dbReference type="PANTHER" id="PTHR37313">
    <property type="entry name" value="UPF0749 PROTEIN RV1825"/>
    <property type="match status" value="1"/>
</dbReference>
<feature type="compositionally biased region" description="Low complexity" evidence="3">
    <location>
        <begin position="62"/>
        <end position="85"/>
    </location>
</feature>
<dbReference type="AlphaFoldDB" id="A0A919U7I4"/>
<dbReference type="Pfam" id="PF05949">
    <property type="entry name" value="DUF881"/>
    <property type="match status" value="1"/>
</dbReference>
<evidence type="ECO:0000256" key="4">
    <source>
        <dbReference type="SAM" id="Phobius"/>
    </source>
</evidence>
<sequence length="316" mass="32656">MTDIPAANGADDDEADAPPKPARRAPSPRPFPLSDDISEMSDKAGEVNGDAEAGDVDRDAETGTTAAQAGTTVAEAPDAAPPARGGRQRGGTGLVIALLIALLGFAISVQFKASNSDAELAAARPEDLVRILSDLDAQQDRLRREISDLEDTRRQLDSGAQGRDAALAEARKRADELGILAGTLPAEGPGLSIEITPGTEKVKAEVVLDAVEELRGAGAEAMQINGHDGGTVRIVAATWFADGDNDRLVVAGLSLAAPYTIMVIGGPDTMRTALNIPGGVVDSVRQHGGTVLVREADPVRVTALHTAGELKYAKPA</sequence>
<evidence type="ECO:0008006" key="7">
    <source>
        <dbReference type="Google" id="ProtNLM"/>
    </source>
</evidence>
<gene>
    <name evidence="5" type="ORF">Dsi01nite_026630</name>
</gene>
<dbReference type="GO" id="GO:0005886">
    <property type="term" value="C:plasma membrane"/>
    <property type="evidence" value="ECO:0007669"/>
    <property type="project" value="TreeGrafter"/>
</dbReference>
<comment type="similarity">
    <text evidence="1">Belongs to the UPF0749 family.</text>
</comment>
<accession>A0A919U7I4</accession>
<dbReference type="PANTHER" id="PTHR37313:SF2">
    <property type="entry name" value="UPF0749 PROTEIN YLXX"/>
    <property type="match status" value="1"/>
</dbReference>
<keyword evidence="4" id="KW-1133">Transmembrane helix</keyword>
<keyword evidence="6" id="KW-1185">Reference proteome</keyword>
<proteinExistence type="inferred from homology"/>
<dbReference type="InterPro" id="IPR010273">
    <property type="entry name" value="DUF881"/>
</dbReference>
<evidence type="ECO:0000313" key="6">
    <source>
        <dbReference type="Proteomes" id="UP000660611"/>
    </source>
</evidence>
<feature type="coiled-coil region" evidence="2">
    <location>
        <begin position="132"/>
        <end position="159"/>
    </location>
</feature>
<evidence type="ECO:0000256" key="1">
    <source>
        <dbReference type="ARBA" id="ARBA00009108"/>
    </source>
</evidence>
<feature type="region of interest" description="Disordered" evidence="3">
    <location>
        <begin position="1"/>
        <end position="88"/>
    </location>
</feature>
<dbReference type="Gene3D" id="3.30.70.1880">
    <property type="entry name" value="Protein of unknown function DUF881"/>
    <property type="match status" value="1"/>
</dbReference>
<feature type="transmembrane region" description="Helical" evidence="4">
    <location>
        <begin position="93"/>
        <end position="111"/>
    </location>
</feature>
<reference evidence="5" key="1">
    <citation type="submission" date="2021-01" db="EMBL/GenBank/DDBJ databases">
        <title>Whole genome shotgun sequence of Dactylosporangium siamense NBRC 106093.</title>
        <authorList>
            <person name="Komaki H."/>
            <person name="Tamura T."/>
        </authorList>
    </citation>
    <scope>NUCLEOTIDE SEQUENCE</scope>
    <source>
        <strain evidence="5">NBRC 106093</strain>
    </source>
</reference>
<evidence type="ECO:0000256" key="3">
    <source>
        <dbReference type="SAM" id="MobiDB-lite"/>
    </source>
</evidence>
<keyword evidence="2" id="KW-0175">Coiled coil</keyword>
<evidence type="ECO:0000256" key="2">
    <source>
        <dbReference type="SAM" id="Coils"/>
    </source>
</evidence>
<name>A0A919U7I4_9ACTN</name>
<comment type="caution">
    <text evidence="5">The sequence shown here is derived from an EMBL/GenBank/DDBJ whole genome shotgun (WGS) entry which is preliminary data.</text>
</comment>
<protein>
    <recommendedName>
        <fullName evidence="7">DUF881 domain-containing protein</fullName>
    </recommendedName>
</protein>
<keyword evidence="4" id="KW-0472">Membrane</keyword>
<organism evidence="5 6">
    <name type="scientific">Dactylosporangium siamense</name>
    <dbReference type="NCBI Taxonomy" id="685454"/>
    <lineage>
        <taxon>Bacteria</taxon>
        <taxon>Bacillati</taxon>
        <taxon>Actinomycetota</taxon>
        <taxon>Actinomycetes</taxon>
        <taxon>Micromonosporales</taxon>
        <taxon>Micromonosporaceae</taxon>
        <taxon>Dactylosporangium</taxon>
    </lineage>
</organism>